<dbReference type="OrthoDB" id="1119899at2"/>
<dbReference type="Proteomes" id="UP000029643">
    <property type="component" value="Unassembled WGS sequence"/>
</dbReference>
<dbReference type="Gene3D" id="3.10.580.10">
    <property type="entry name" value="CBS-domain"/>
    <property type="match status" value="1"/>
</dbReference>
<name>A0A090WSR1_9FLAO</name>
<gene>
    <name evidence="6" type="ORF">DFQ06_3582</name>
    <name evidence="5" type="ORF">JCM19274_4368</name>
    <name evidence="4" type="ORF">JCM19300_2402</name>
</gene>
<reference evidence="7 8" key="1">
    <citation type="journal article" date="2014" name="Genome Announc.">
        <title>Draft Genome Sequences of Marine Flavobacterium Algibacter lectus Strains SS8 and NR4.</title>
        <authorList>
            <person name="Takatani N."/>
            <person name="Nakanishi M."/>
            <person name="Meirelles P."/>
            <person name="Mino S."/>
            <person name="Suda W."/>
            <person name="Oshima K."/>
            <person name="Hattori M."/>
            <person name="Ohkuma M."/>
            <person name="Hosokawa M."/>
            <person name="Miyashita K."/>
            <person name="Thompson F.L."/>
            <person name="Niwa A."/>
            <person name="Sawabe T."/>
            <person name="Sawabe T."/>
        </authorList>
    </citation>
    <scope>NUCLEOTIDE SEQUENCE [LARGE SCALE GENOMIC DNA]</scope>
    <source>
        <strain evidence="5">JCM 19274</strain>
        <strain evidence="4 8">JCM 19300</strain>
        <strain evidence="7">JCM19274</strain>
    </source>
</reference>
<feature type="domain" description="CBS" evidence="3">
    <location>
        <begin position="11"/>
        <end position="69"/>
    </location>
</feature>
<accession>A0A4R8M6I6</accession>
<dbReference type="STRING" id="221126.SAMN04489722_11911"/>
<evidence type="ECO:0000313" key="5">
    <source>
        <dbReference type="EMBL" id="GAL79283.1"/>
    </source>
</evidence>
<dbReference type="Proteomes" id="UP000029644">
    <property type="component" value="Unassembled WGS sequence"/>
</dbReference>
<sequence>MREHIPVSSIMTKTIIGLTRSDDLKRAEMLFNRHRIKHIPVVAGECIIGMLSYTDLMRISIPEVAGNDNVGLDSVVLNSFTIEQVMVKNVVTVAPETSIKDVALILANREFHALPVVDKGDLVGIVTTTDLLNYFIREF</sequence>
<evidence type="ECO:0000313" key="8">
    <source>
        <dbReference type="Proteomes" id="UP000029644"/>
    </source>
</evidence>
<feature type="domain" description="CBS" evidence="3">
    <location>
        <begin position="86"/>
        <end position="139"/>
    </location>
</feature>
<dbReference type="EMBL" id="BBNQ01000006">
    <property type="protein sequence ID" value="GAL62349.1"/>
    <property type="molecule type" value="Genomic_DNA"/>
</dbReference>
<evidence type="ECO:0000313" key="7">
    <source>
        <dbReference type="Proteomes" id="UP000029643"/>
    </source>
</evidence>
<dbReference type="Proteomes" id="UP000294824">
    <property type="component" value="Unassembled WGS sequence"/>
</dbReference>
<dbReference type="InterPro" id="IPR000644">
    <property type="entry name" value="CBS_dom"/>
</dbReference>
<comment type="caution">
    <text evidence="5">The sequence shown here is derived from an EMBL/GenBank/DDBJ whole genome shotgun (WGS) entry which is preliminary data.</text>
</comment>
<dbReference type="EMBL" id="BBNU01000005">
    <property type="protein sequence ID" value="GAL79283.1"/>
    <property type="molecule type" value="Genomic_DNA"/>
</dbReference>
<dbReference type="EMBL" id="SORL01000012">
    <property type="protein sequence ID" value="TDY60448.1"/>
    <property type="molecule type" value="Genomic_DNA"/>
</dbReference>
<evidence type="ECO:0000313" key="4">
    <source>
        <dbReference type="EMBL" id="GAL62349.1"/>
    </source>
</evidence>
<dbReference type="PANTHER" id="PTHR43080:SF2">
    <property type="entry name" value="CBS DOMAIN-CONTAINING PROTEIN"/>
    <property type="match status" value="1"/>
</dbReference>
<organism evidence="5 7">
    <name type="scientific">Algibacter lectus</name>
    <dbReference type="NCBI Taxonomy" id="221126"/>
    <lineage>
        <taxon>Bacteria</taxon>
        <taxon>Pseudomonadati</taxon>
        <taxon>Bacteroidota</taxon>
        <taxon>Flavobacteriia</taxon>
        <taxon>Flavobacteriales</taxon>
        <taxon>Flavobacteriaceae</taxon>
        <taxon>Algibacter</taxon>
    </lineage>
</organism>
<protein>
    <submittedName>
        <fullName evidence="6">CBS domain protein</fullName>
    </submittedName>
    <submittedName>
        <fullName evidence="4 5">Predicted signal-transduction protein</fullName>
    </submittedName>
</protein>
<accession>A0A090WSR1</accession>
<evidence type="ECO:0000313" key="6">
    <source>
        <dbReference type="EMBL" id="TDY60448.1"/>
    </source>
</evidence>
<evidence type="ECO:0000313" key="9">
    <source>
        <dbReference type="Proteomes" id="UP000294824"/>
    </source>
</evidence>
<evidence type="ECO:0000259" key="3">
    <source>
        <dbReference type="PROSITE" id="PS51371"/>
    </source>
</evidence>
<dbReference type="SMART" id="SM00116">
    <property type="entry name" value="CBS"/>
    <property type="match status" value="2"/>
</dbReference>
<dbReference type="PROSITE" id="PS51371">
    <property type="entry name" value="CBS"/>
    <property type="match status" value="2"/>
</dbReference>
<evidence type="ECO:0000256" key="2">
    <source>
        <dbReference type="PROSITE-ProRule" id="PRU00703"/>
    </source>
</evidence>
<dbReference type="PANTHER" id="PTHR43080">
    <property type="entry name" value="CBS DOMAIN-CONTAINING PROTEIN CBSX3, MITOCHONDRIAL"/>
    <property type="match status" value="1"/>
</dbReference>
<dbReference type="AlphaFoldDB" id="A0A090WSR1"/>
<evidence type="ECO:0000256" key="1">
    <source>
        <dbReference type="ARBA" id="ARBA00023122"/>
    </source>
</evidence>
<dbReference type="InterPro" id="IPR046342">
    <property type="entry name" value="CBS_dom_sf"/>
</dbReference>
<dbReference type="SUPFAM" id="SSF54631">
    <property type="entry name" value="CBS-domain pair"/>
    <property type="match status" value="1"/>
</dbReference>
<dbReference type="Pfam" id="PF00571">
    <property type="entry name" value="CBS"/>
    <property type="match status" value="2"/>
</dbReference>
<keyword evidence="9" id="KW-1185">Reference proteome</keyword>
<proteinExistence type="predicted"/>
<dbReference type="RefSeq" id="WP_042497101.1">
    <property type="nucleotide sequence ID" value="NZ_BBNQ01000006.1"/>
</dbReference>
<reference evidence="6 9" key="2">
    <citation type="submission" date="2019-03" db="EMBL/GenBank/DDBJ databases">
        <title>Genomic Encyclopedia of Type Strains, Phase III (KMG-III): the genomes of soil and plant-associated and newly described type strains.</title>
        <authorList>
            <person name="Whitman W."/>
        </authorList>
    </citation>
    <scope>NUCLEOTIDE SEQUENCE [LARGE SCALE GENOMIC DNA]</scope>
    <source>
        <strain evidence="6 9">CECT 8301</strain>
    </source>
</reference>
<keyword evidence="1 2" id="KW-0129">CBS domain</keyword>
<dbReference type="InterPro" id="IPR051257">
    <property type="entry name" value="Diverse_CBS-Domain"/>
</dbReference>